<dbReference type="EMBL" id="CP011117">
    <property type="protein sequence ID" value="AKA83133.1"/>
    <property type="molecule type" value="Genomic_DNA"/>
</dbReference>
<protein>
    <submittedName>
        <fullName evidence="1">Uncharacterized protein</fullName>
    </submittedName>
</protein>
<organism evidence="1 2">
    <name type="scientific">Pseudomonas synxantha</name>
    <dbReference type="NCBI Taxonomy" id="47883"/>
    <lineage>
        <taxon>Bacteria</taxon>
        <taxon>Pseudomonadati</taxon>
        <taxon>Pseudomonadota</taxon>
        <taxon>Gammaproteobacteria</taxon>
        <taxon>Pseudomonadales</taxon>
        <taxon>Pseudomonadaceae</taxon>
        <taxon>Pseudomonas</taxon>
    </lineage>
</organism>
<dbReference type="AlphaFoldDB" id="A0AAU8TL28"/>
<dbReference type="Proteomes" id="UP000033099">
    <property type="component" value="Chromosome"/>
</dbReference>
<reference evidence="1 2" key="1">
    <citation type="journal article" date="2015" name="Genome Announc.">
        <title>Complete Genome Sequence of Biocontrol Strain Pseudomonas fluorescens LBUM223.</title>
        <authorList>
            <person name="Roquigny R."/>
            <person name="Arseneault T."/>
            <person name="Gadkar V.J."/>
            <person name="Novinscak A."/>
            <person name="Joly D.L."/>
            <person name="Filion M."/>
        </authorList>
    </citation>
    <scope>NUCLEOTIDE SEQUENCE [LARGE SCALE GENOMIC DNA]</scope>
    <source>
        <strain evidence="1 2">LBUM223</strain>
    </source>
</reference>
<evidence type="ECO:0000313" key="2">
    <source>
        <dbReference type="Proteomes" id="UP000033099"/>
    </source>
</evidence>
<evidence type="ECO:0000313" key="1">
    <source>
        <dbReference type="EMBL" id="AKA83133.1"/>
    </source>
</evidence>
<name>A0AAU8TL28_9PSED</name>
<sequence>MTHADKCHCVVSPGRGSLIVQACRSGGCYSSYCRSRG</sequence>
<proteinExistence type="predicted"/>
<dbReference type="KEGG" id="pfb:VO64_2587"/>
<gene>
    <name evidence="1" type="ORF">VO64_2587</name>
</gene>
<accession>A0AAU8TL28</accession>